<dbReference type="AlphaFoldDB" id="A0A7S3XRL9"/>
<gene>
    <name evidence="2" type="ORF">HAKA00212_LOCUS8987</name>
</gene>
<proteinExistence type="predicted"/>
<evidence type="ECO:0000256" key="1">
    <source>
        <dbReference type="SAM" id="MobiDB-lite"/>
    </source>
</evidence>
<evidence type="ECO:0000313" key="2">
    <source>
        <dbReference type="EMBL" id="CAE0630291.1"/>
    </source>
</evidence>
<accession>A0A7S3XRL9</accession>
<name>A0A7S3XRL9_HETAK</name>
<feature type="compositionally biased region" description="Basic and acidic residues" evidence="1">
    <location>
        <begin position="115"/>
        <end position="124"/>
    </location>
</feature>
<feature type="region of interest" description="Disordered" evidence="1">
    <location>
        <begin position="1"/>
        <end position="124"/>
    </location>
</feature>
<reference evidence="2" key="1">
    <citation type="submission" date="2021-01" db="EMBL/GenBank/DDBJ databases">
        <authorList>
            <person name="Corre E."/>
            <person name="Pelletier E."/>
            <person name="Niang G."/>
            <person name="Scheremetjew M."/>
            <person name="Finn R."/>
            <person name="Kale V."/>
            <person name="Holt S."/>
            <person name="Cochrane G."/>
            <person name="Meng A."/>
            <person name="Brown T."/>
            <person name="Cohen L."/>
        </authorList>
    </citation>
    <scope>NUCLEOTIDE SEQUENCE</scope>
    <source>
        <strain evidence="2">CCMP3107</strain>
    </source>
</reference>
<sequence length="124" mass="13660">MGYGHPAPGPLVGVVQVGDAEDQGAEEDDPGERHARAEQQRAHAAPEHELLRQRPHEEVPRGLQRPVQQGPRRQLRCQPRREGRPGLLRAHPPPAAVRGRPGPHPGRTHHAASRSKKETKCQGK</sequence>
<protein>
    <submittedName>
        <fullName evidence="2">Uncharacterized protein</fullName>
    </submittedName>
</protein>
<feature type="compositionally biased region" description="Basic and acidic residues" evidence="1">
    <location>
        <begin position="31"/>
        <end position="60"/>
    </location>
</feature>
<dbReference type="EMBL" id="HBIU01019346">
    <property type="protein sequence ID" value="CAE0630291.1"/>
    <property type="molecule type" value="Transcribed_RNA"/>
</dbReference>
<organism evidence="2">
    <name type="scientific">Heterosigma akashiwo</name>
    <name type="common">Chromophytic alga</name>
    <name type="synonym">Heterosigma carterae</name>
    <dbReference type="NCBI Taxonomy" id="2829"/>
    <lineage>
        <taxon>Eukaryota</taxon>
        <taxon>Sar</taxon>
        <taxon>Stramenopiles</taxon>
        <taxon>Ochrophyta</taxon>
        <taxon>Raphidophyceae</taxon>
        <taxon>Chattonellales</taxon>
        <taxon>Chattonellaceae</taxon>
        <taxon>Heterosigma</taxon>
    </lineage>
</organism>
<feature type="compositionally biased region" description="Acidic residues" evidence="1">
    <location>
        <begin position="19"/>
        <end position="30"/>
    </location>
</feature>